<accession>A0ABU0M8D4</accession>
<organism evidence="1 2">
    <name type="scientific">Kaistia geumhonensis</name>
    <dbReference type="NCBI Taxonomy" id="410839"/>
    <lineage>
        <taxon>Bacteria</taxon>
        <taxon>Pseudomonadati</taxon>
        <taxon>Pseudomonadota</taxon>
        <taxon>Alphaproteobacteria</taxon>
        <taxon>Hyphomicrobiales</taxon>
        <taxon>Kaistiaceae</taxon>
        <taxon>Kaistia</taxon>
    </lineage>
</organism>
<dbReference type="Proteomes" id="UP001223743">
    <property type="component" value="Unassembled WGS sequence"/>
</dbReference>
<reference evidence="1 2" key="1">
    <citation type="submission" date="2023-07" db="EMBL/GenBank/DDBJ databases">
        <title>Genomic Encyclopedia of Type Strains, Phase IV (KMG-IV): sequencing the most valuable type-strain genomes for metagenomic binning, comparative biology and taxonomic classification.</title>
        <authorList>
            <person name="Goeker M."/>
        </authorList>
    </citation>
    <scope>NUCLEOTIDE SEQUENCE [LARGE SCALE GENOMIC DNA]</scope>
    <source>
        <strain evidence="1 2">B1-1</strain>
    </source>
</reference>
<dbReference type="SUPFAM" id="SSF81901">
    <property type="entry name" value="HCP-like"/>
    <property type="match status" value="1"/>
</dbReference>
<dbReference type="EMBL" id="JAUSWJ010000001">
    <property type="protein sequence ID" value="MDQ0517221.1"/>
    <property type="molecule type" value="Genomic_DNA"/>
</dbReference>
<evidence type="ECO:0000313" key="1">
    <source>
        <dbReference type="EMBL" id="MDQ0517221.1"/>
    </source>
</evidence>
<dbReference type="InterPro" id="IPR050767">
    <property type="entry name" value="Sel1_AlgK"/>
</dbReference>
<keyword evidence="2" id="KW-1185">Reference proteome</keyword>
<comment type="caution">
    <text evidence="1">The sequence shown here is derived from an EMBL/GenBank/DDBJ whole genome shotgun (WGS) entry which is preliminary data.</text>
</comment>
<dbReference type="PANTHER" id="PTHR11102">
    <property type="entry name" value="SEL-1-LIKE PROTEIN"/>
    <property type="match status" value="1"/>
</dbReference>
<dbReference type="SMART" id="SM00671">
    <property type="entry name" value="SEL1"/>
    <property type="match status" value="3"/>
</dbReference>
<dbReference type="RefSeq" id="WP_266278609.1">
    <property type="nucleotide sequence ID" value="NZ_JAPKNF010000001.1"/>
</dbReference>
<evidence type="ECO:0000313" key="2">
    <source>
        <dbReference type="Proteomes" id="UP001223743"/>
    </source>
</evidence>
<gene>
    <name evidence="1" type="ORF">QO015_002834</name>
</gene>
<dbReference type="Gene3D" id="1.25.40.10">
    <property type="entry name" value="Tetratricopeptide repeat domain"/>
    <property type="match status" value="1"/>
</dbReference>
<protein>
    <submittedName>
        <fullName evidence="1">TPR repeat protein</fullName>
    </submittedName>
</protein>
<dbReference type="InterPro" id="IPR006597">
    <property type="entry name" value="Sel1-like"/>
</dbReference>
<sequence length="916" mass="95494">MRRLRRAIAASAIAALPLAAVMAVLPLHALAVQAPRQETTSAGSDARSREIAAAVVTCETGAAFPLDRKAIAPAIQFPELLSAGFDPAPIEALIRACTTARDAHPDDDRLRLMALRAEAAKPGTSPDRLVGALRALSLKGFAEADYLLYALHRLPVRDDEPEGHGIAREEAVDALLRAAKAGHQQALLDRLDEQRRGPLIRRDPAGAIATARALETLPPQGPKGGVSEAEARDLGTSLLATLILTTPGLDATTYAEGYRRLTAIRTVDPDALEWPLAAALRYGRGTGQDPAAARRLLEGAVADGRFQGAGMLGEMLVTGEGGPADGKRAIALLSQPKAGRSPGAAALLATLLTDNRFVGPDPNRAAATLAGSGDIDDAIRAVSLLSDYATPLPRPVVYLRRLEDAADAGEPGAARALAELRLSAHPAFRDETAGRAILIRLAASGDGDAAWRVAETQYGDLDGRSGRPFRRDGGPSDDAIRAMIDRGIATKDARAYLLYARLARRGTVYPQDDKAATSALISAANLGNVEAMVLLGDAYDQGLGIGKDPRERLRAWREAAKQGSLAARQKIASAFTFDGFDKLITLREGVSERVALHNNDLSGQFPGFSSAAAFAGLFSGGRAADAGTVALAGAVLDGFRLAPAGLEEGPLVETTRAMPEEIRLAMEAALVQQGFLKRAADGTFGPDGRDALRSWVEAKGPLADAAAPSAASPAGADALDPTTLARARDRIYAAVKSVRSREDRRTAVRGLNSLARYGDASARWALLVNYDDADFVRNNVTPAELTRYGLDILVARPAGMEKPDFEFVFALGTLLSAGEMGSFGTATLDAIRDDPRLQDPLALGGVLQALVFAPGACDAILEAARKSGVAGLGAEGCDEATKAALIGFAHVAGPAGVAASERRAGAAELAAIAGGP</sequence>
<proteinExistence type="predicted"/>
<dbReference type="InterPro" id="IPR011990">
    <property type="entry name" value="TPR-like_helical_dom_sf"/>
</dbReference>
<name>A0ABU0M8D4_9HYPH</name>
<dbReference type="PANTHER" id="PTHR11102:SF160">
    <property type="entry name" value="ERAD-ASSOCIATED E3 UBIQUITIN-PROTEIN LIGASE COMPONENT HRD3"/>
    <property type="match status" value="1"/>
</dbReference>